<accession>A0A0J5FN69</accession>
<dbReference type="EMBL" id="LFCV01000149">
    <property type="protein sequence ID" value="KMJ43741.1"/>
    <property type="molecule type" value="Genomic_DNA"/>
</dbReference>
<keyword evidence="3" id="KW-1185">Reference proteome</keyword>
<feature type="region of interest" description="Disordered" evidence="1">
    <location>
        <begin position="35"/>
        <end position="67"/>
    </location>
</feature>
<comment type="caution">
    <text evidence="2">The sequence shown here is derived from an EMBL/GenBank/DDBJ whole genome shotgun (WGS) entry which is preliminary data.</text>
</comment>
<gene>
    <name evidence="2" type="ORF">AB204_18105</name>
</gene>
<name>A0A0J5FN69_9GAMM</name>
<dbReference type="RefSeq" id="WP_152671575.1">
    <property type="nucleotide sequence ID" value="NZ_CAWMBG010000149.1"/>
</dbReference>
<organism evidence="2 3">
    <name type="scientific">Xenorhabdus khoisanae</name>
    <dbReference type="NCBI Taxonomy" id="880157"/>
    <lineage>
        <taxon>Bacteria</taxon>
        <taxon>Pseudomonadati</taxon>
        <taxon>Pseudomonadota</taxon>
        <taxon>Gammaproteobacteria</taxon>
        <taxon>Enterobacterales</taxon>
        <taxon>Morganellaceae</taxon>
        <taxon>Xenorhabdus</taxon>
    </lineage>
</organism>
<dbReference type="AlphaFoldDB" id="A0A0J5FN69"/>
<evidence type="ECO:0000256" key="1">
    <source>
        <dbReference type="SAM" id="MobiDB-lite"/>
    </source>
</evidence>
<sequence>MGFTTILSETQCLRNILGALNDRVQNKKRLHSITQQTSRIAAHQSDRFSQRMVKTGQNVAHDSEDIL</sequence>
<evidence type="ECO:0000313" key="3">
    <source>
        <dbReference type="Proteomes" id="UP000036277"/>
    </source>
</evidence>
<protein>
    <submittedName>
        <fullName evidence="2">Uncharacterized protein</fullName>
    </submittedName>
</protein>
<evidence type="ECO:0000313" key="2">
    <source>
        <dbReference type="EMBL" id="KMJ43741.1"/>
    </source>
</evidence>
<reference evidence="2 3" key="1">
    <citation type="submission" date="2015-06" db="EMBL/GenBank/DDBJ databases">
        <title>Draft Whole-Genome Sequence of the Entomopathogenic Bacterium Xenorhabdus khoisanae.</title>
        <authorList>
            <person name="Naidoo S."/>
            <person name="Featherston J."/>
            <person name="Gray V.M."/>
        </authorList>
    </citation>
    <scope>NUCLEOTIDE SEQUENCE [LARGE SCALE GENOMIC DNA]</scope>
    <source>
        <strain evidence="2 3">MCB</strain>
    </source>
</reference>
<dbReference type="Proteomes" id="UP000036277">
    <property type="component" value="Unassembled WGS sequence"/>
</dbReference>
<proteinExistence type="predicted"/>
<dbReference type="PATRIC" id="fig|880157.4.peg.3888"/>